<gene>
    <name evidence="7" type="primary">hemE</name>
    <name evidence="12" type="ORF">G3576_26890</name>
</gene>
<feature type="binding site" evidence="7">
    <location>
        <position position="237"/>
    </location>
    <ligand>
        <name>substrate</name>
    </ligand>
</feature>
<dbReference type="InterPro" id="IPR000257">
    <property type="entry name" value="Uroporphyrinogen_deCOase"/>
</dbReference>
<feature type="binding site" evidence="7">
    <location>
        <begin position="53"/>
        <end position="57"/>
    </location>
    <ligand>
        <name>substrate</name>
    </ligand>
</feature>
<proteinExistence type="inferred from homology"/>
<keyword evidence="5 7" id="KW-0456">Lyase</keyword>
<comment type="subunit">
    <text evidence="7">Homodimer.</text>
</comment>
<comment type="subcellular location">
    <subcellularLocation>
        <location evidence="7">Cytoplasm</location>
    </subcellularLocation>
</comment>
<dbReference type="AlphaFoldDB" id="A0A6M1LUG6"/>
<feature type="binding site" evidence="7">
    <location>
        <position position="353"/>
    </location>
    <ligand>
        <name>substrate</name>
    </ligand>
</feature>
<dbReference type="NCBIfam" id="TIGR01464">
    <property type="entry name" value="hemE"/>
    <property type="match status" value="1"/>
</dbReference>
<feature type="binding site" evidence="7">
    <location>
        <position position="182"/>
    </location>
    <ligand>
        <name>substrate</name>
    </ligand>
</feature>
<dbReference type="InterPro" id="IPR006361">
    <property type="entry name" value="Uroporphyrinogen_deCO2ase_HemE"/>
</dbReference>
<comment type="caution">
    <text evidence="12">The sequence shown here is derived from an EMBL/GenBank/DDBJ whole genome shotgun (WGS) entry which is preliminary data.</text>
</comment>
<comment type="function">
    <text evidence="7">Catalyzes the decarboxylation of four acetate groups of uroporphyrinogen-III to yield coproporphyrinogen-III.</text>
</comment>
<comment type="catalytic activity">
    <reaction evidence="7 8">
        <text>uroporphyrinogen III + 4 H(+) = coproporphyrinogen III + 4 CO2</text>
        <dbReference type="Rhea" id="RHEA:19865"/>
        <dbReference type="ChEBI" id="CHEBI:15378"/>
        <dbReference type="ChEBI" id="CHEBI:16526"/>
        <dbReference type="ChEBI" id="CHEBI:57308"/>
        <dbReference type="ChEBI" id="CHEBI:57309"/>
        <dbReference type="EC" id="4.1.1.37"/>
    </reaction>
</comment>
<evidence type="ECO:0000256" key="7">
    <source>
        <dbReference type="HAMAP-Rule" id="MF_00218"/>
    </source>
</evidence>
<dbReference type="PROSITE" id="PS00907">
    <property type="entry name" value="UROD_2"/>
    <property type="match status" value="1"/>
</dbReference>
<protein>
    <recommendedName>
        <fullName evidence="3 7">Uroporphyrinogen decarboxylase</fullName>
        <shortName evidence="7">UPD</shortName>
        <shortName evidence="7">URO-D</shortName>
        <ecNumber evidence="3 7">4.1.1.37</ecNumber>
    </recommendedName>
</protein>
<name>A0A6M1LUG6_9PROT</name>
<keyword evidence="6 7" id="KW-0627">Porphyrin biosynthesis</keyword>
<dbReference type="SUPFAM" id="SSF51726">
    <property type="entry name" value="UROD/MetE-like"/>
    <property type="match status" value="1"/>
</dbReference>
<comment type="similarity">
    <text evidence="2 7 9">Belongs to the uroporphyrinogen decarboxylase family.</text>
</comment>
<feature type="binding site" evidence="7">
    <location>
        <position position="103"/>
    </location>
    <ligand>
        <name>substrate</name>
    </ligand>
</feature>
<dbReference type="InterPro" id="IPR038071">
    <property type="entry name" value="UROD/MetE-like_sf"/>
</dbReference>
<evidence type="ECO:0000313" key="13">
    <source>
        <dbReference type="Proteomes" id="UP000475385"/>
    </source>
</evidence>
<accession>A0A6M1LUG6</accession>
<dbReference type="PANTHER" id="PTHR21091:SF169">
    <property type="entry name" value="UROPORPHYRINOGEN DECARBOXYLASE"/>
    <property type="match status" value="1"/>
</dbReference>
<dbReference type="CDD" id="cd00717">
    <property type="entry name" value="URO-D"/>
    <property type="match status" value="1"/>
</dbReference>
<evidence type="ECO:0000256" key="2">
    <source>
        <dbReference type="ARBA" id="ARBA00009935"/>
    </source>
</evidence>
<evidence type="ECO:0000256" key="3">
    <source>
        <dbReference type="ARBA" id="ARBA00012288"/>
    </source>
</evidence>
<dbReference type="PROSITE" id="PS00906">
    <property type="entry name" value="UROD_1"/>
    <property type="match status" value="1"/>
</dbReference>
<keyword evidence="13" id="KW-1185">Reference proteome</keyword>
<sequence>MGRRKPRHRAGCGHGSREVGLTAEAGAATGENKPLLRAVSGEAVWPPPMWLMRQAGRYLPEYREVRAKAGGFIKLCTTPEMAAEVTLQPIRRYGMDGAILFSDILMVPWAMGQGLRFAEGEGPVLDPIRDAAGVAALELEKVRERAAPIFETVRLTRAALNQHANKVSLIGFAGSPFTVACYMVEGHGSKDFHTARGMAFNDPALFGRLIRTLVDATTDYLLAQAEAGAEALMLFDSWAGMLPPSQFRRWVIEPTATIVRSLKRLHPSIPIIGFPRLAGPLIGEYAQRTGVNTVAMDTAMDPRFAASAVPANVGLQGNLDPLALIAGGAALEAEARQILAAMRGRPFVFNLGHGIEKITPPENVAQLVRIVRSGG</sequence>
<organism evidence="12 13">
    <name type="scientific">Falsiroseomonas algicola</name>
    <dbReference type="NCBI Taxonomy" id="2716930"/>
    <lineage>
        <taxon>Bacteria</taxon>
        <taxon>Pseudomonadati</taxon>
        <taxon>Pseudomonadota</taxon>
        <taxon>Alphaproteobacteria</taxon>
        <taxon>Acetobacterales</taxon>
        <taxon>Roseomonadaceae</taxon>
        <taxon>Falsiroseomonas</taxon>
    </lineage>
</organism>
<dbReference type="GO" id="GO:0004853">
    <property type="term" value="F:uroporphyrinogen decarboxylase activity"/>
    <property type="evidence" value="ECO:0007669"/>
    <property type="project" value="UniProtKB-UniRule"/>
</dbReference>
<dbReference type="Proteomes" id="UP000475385">
    <property type="component" value="Unassembled WGS sequence"/>
</dbReference>
<evidence type="ECO:0000256" key="9">
    <source>
        <dbReference type="RuleBase" id="RU004169"/>
    </source>
</evidence>
<dbReference type="EMBL" id="JAAIKB010000017">
    <property type="protein sequence ID" value="NGM23669.1"/>
    <property type="molecule type" value="Genomic_DNA"/>
</dbReference>
<evidence type="ECO:0000256" key="1">
    <source>
        <dbReference type="ARBA" id="ARBA00004804"/>
    </source>
</evidence>
<feature type="domain" description="Uroporphyrinogen decarboxylase (URO-D)" evidence="11">
    <location>
        <begin position="170"/>
        <end position="186"/>
    </location>
</feature>
<dbReference type="GO" id="GO:0019353">
    <property type="term" value="P:protoporphyrinogen IX biosynthetic process from glutamate"/>
    <property type="evidence" value="ECO:0007669"/>
    <property type="project" value="TreeGrafter"/>
</dbReference>
<dbReference type="UniPathway" id="UPA00251">
    <property type="reaction ID" value="UER00321"/>
</dbReference>
<evidence type="ECO:0000259" key="11">
    <source>
        <dbReference type="PROSITE" id="PS00907"/>
    </source>
</evidence>
<feature type="domain" description="Uroporphyrinogen decarboxylase (URO-D)" evidence="10">
    <location>
        <begin position="48"/>
        <end position="57"/>
    </location>
</feature>
<evidence type="ECO:0000256" key="4">
    <source>
        <dbReference type="ARBA" id="ARBA00022793"/>
    </source>
</evidence>
<keyword evidence="7" id="KW-0963">Cytoplasm</keyword>
<evidence type="ECO:0000256" key="6">
    <source>
        <dbReference type="ARBA" id="ARBA00023244"/>
    </source>
</evidence>
<evidence type="ECO:0000313" key="12">
    <source>
        <dbReference type="EMBL" id="NGM23669.1"/>
    </source>
</evidence>
<dbReference type="Gene3D" id="3.20.20.210">
    <property type="match status" value="1"/>
</dbReference>
<dbReference type="PANTHER" id="PTHR21091">
    <property type="entry name" value="METHYLTETRAHYDROFOLATE:HOMOCYSTEINE METHYLTRANSFERASE RELATED"/>
    <property type="match status" value="1"/>
</dbReference>
<dbReference type="GO" id="GO:0005829">
    <property type="term" value="C:cytosol"/>
    <property type="evidence" value="ECO:0007669"/>
    <property type="project" value="TreeGrafter"/>
</dbReference>
<evidence type="ECO:0000256" key="8">
    <source>
        <dbReference type="RuleBase" id="RU000554"/>
    </source>
</evidence>
<feature type="site" description="Transition state stabilizer" evidence="7">
    <location>
        <position position="103"/>
    </location>
</feature>
<dbReference type="EC" id="4.1.1.37" evidence="3 7"/>
<reference evidence="12 13" key="1">
    <citation type="submission" date="2020-03" db="EMBL/GenBank/DDBJ databases">
        <title>Roseomonas stagni sp. nov., isolated from pond water in Japan.</title>
        <authorList>
            <person name="Furuhata K."/>
            <person name="Miyamoto H."/>
            <person name="Goto K."/>
        </authorList>
    </citation>
    <scope>NUCLEOTIDE SEQUENCE [LARGE SCALE GENOMIC DNA]</scope>
    <source>
        <strain evidence="12 13">PeD5</strain>
    </source>
</reference>
<comment type="caution">
    <text evidence="7">Lacks conserved residue(s) required for the propagation of feature annotation.</text>
</comment>
<evidence type="ECO:0000256" key="5">
    <source>
        <dbReference type="ARBA" id="ARBA00023239"/>
    </source>
</evidence>
<dbReference type="HAMAP" id="MF_00218">
    <property type="entry name" value="URO_D"/>
    <property type="match status" value="1"/>
</dbReference>
<comment type="pathway">
    <text evidence="1 7 8">Porphyrin-containing compound metabolism; protoporphyrin-IX biosynthesis; coproporphyrinogen-III from 5-aminolevulinate: step 4/4.</text>
</comment>
<evidence type="ECO:0000259" key="10">
    <source>
        <dbReference type="PROSITE" id="PS00906"/>
    </source>
</evidence>
<dbReference type="Pfam" id="PF01208">
    <property type="entry name" value="URO-D"/>
    <property type="match status" value="1"/>
</dbReference>
<keyword evidence="4 7" id="KW-0210">Decarboxylase</keyword>